<dbReference type="SUPFAM" id="SSF82171">
    <property type="entry name" value="DPP6 N-terminal domain-like"/>
    <property type="match status" value="1"/>
</dbReference>
<keyword evidence="3" id="KW-1185">Reference proteome</keyword>
<sequence>MPLDTRFFAAPGLSGDGKVLALLRQDRTIALFDTATGRPRPVTFRAPTVFFGLDTTGEHLLLAESDATGLSGAKASELSELSPRRSSGWKKPLSGSPRGWPAVTSHSWIWSVASATANRRPSGEKAAGEPPTLPPSHAKACDGTRVTRRLG</sequence>
<organism evidence="2 3">
    <name type="scientific">Nonomuraea spiralis</name>
    <dbReference type="NCBI Taxonomy" id="46182"/>
    <lineage>
        <taxon>Bacteria</taxon>
        <taxon>Bacillati</taxon>
        <taxon>Actinomycetota</taxon>
        <taxon>Actinomycetes</taxon>
        <taxon>Streptosporangiales</taxon>
        <taxon>Streptosporangiaceae</taxon>
        <taxon>Nonomuraea</taxon>
    </lineage>
</organism>
<dbReference type="EMBL" id="JBHMEI010000048">
    <property type="protein sequence ID" value="MFB9207218.1"/>
    <property type="molecule type" value="Genomic_DNA"/>
</dbReference>
<reference evidence="2 3" key="1">
    <citation type="submission" date="2024-09" db="EMBL/GenBank/DDBJ databases">
        <authorList>
            <person name="Sun Q."/>
            <person name="Mori K."/>
        </authorList>
    </citation>
    <scope>NUCLEOTIDE SEQUENCE [LARGE SCALE GENOMIC DNA]</scope>
    <source>
        <strain evidence="2 3">CCM 3426</strain>
    </source>
</reference>
<protein>
    <submittedName>
        <fullName evidence="2">Uncharacterized protein</fullName>
    </submittedName>
</protein>
<feature type="region of interest" description="Disordered" evidence="1">
    <location>
        <begin position="69"/>
        <end position="100"/>
    </location>
</feature>
<name>A0ABV5IRP2_9ACTN</name>
<gene>
    <name evidence="2" type="ORF">ACFFV7_38935</name>
</gene>
<evidence type="ECO:0000313" key="3">
    <source>
        <dbReference type="Proteomes" id="UP001589647"/>
    </source>
</evidence>
<proteinExistence type="predicted"/>
<feature type="compositionally biased region" description="Low complexity" evidence="1">
    <location>
        <begin position="76"/>
        <end position="86"/>
    </location>
</feature>
<accession>A0ABV5IRP2</accession>
<dbReference type="Proteomes" id="UP001589647">
    <property type="component" value="Unassembled WGS sequence"/>
</dbReference>
<comment type="caution">
    <text evidence="2">The sequence shown here is derived from an EMBL/GenBank/DDBJ whole genome shotgun (WGS) entry which is preliminary data.</text>
</comment>
<feature type="region of interest" description="Disordered" evidence="1">
    <location>
        <begin position="116"/>
        <end position="151"/>
    </location>
</feature>
<evidence type="ECO:0000256" key="1">
    <source>
        <dbReference type="SAM" id="MobiDB-lite"/>
    </source>
</evidence>
<evidence type="ECO:0000313" key="2">
    <source>
        <dbReference type="EMBL" id="MFB9207218.1"/>
    </source>
</evidence>
<dbReference type="RefSeq" id="WP_189653886.1">
    <property type="nucleotide sequence ID" value="NZ_BMRC01000050.1"/>
</dbReference>